<evidence type="ECO:0000256" key="1">
    <source>
        <dbReference type="ARBA" id="ARBA00023002"/>
    </source>
</evidence>
<accession>A0A8J3YPP8</accession>
<dbReference type="EMBL" id="BOPF01000015">
    <property type="protein sequence ID" value="GIJ47543.1"/>
    <property type="molecule type" value="Genomic_DNA"/>
</dbReference>
<dbReference type="SUPFAM" id="SSF51679">
    <property type="entry name" value="Bacterial luciferase-like"/>
    <property type="match status" value="1"/>
</dbReference>
<reference evidence="3" key="1">
    <citation type="submission" date="2021-01" db="EMBL/GenBank/DDBJ databases">
        <title>Whole genome shotgun sequence of Virgisporangium aliadipatigenens NBRC 105644.</title>
        <authorList>
            <person name="Komaki H."/>
            <person name="Tamura T."/>
        </authorList>
    </citation>
    <scope>NUCLEOTIDE SEQUENCE</scope>
    <source>
        <strain evidence="3">NBRC 105644</strain>
    </source>
</reference>
<proteinExistence type="predicted"/>
<dbReference type="GO" id="GO:0016705">
    <property type="term" value="F:oxidoreductase activity, acting on paired donors, with incorporation or reduction of molecular oxygen"/>
    <property type="evidence" value="ECO:0007669"/>
    <property type="project" value="InterPro"/>
</dbReference>
<evidence type="ECO:0000313" key="3">
    <source>
        <dbReference type="EMBL" id="GIJ47543.1"/>
    </source>
</evidence>
<keyword evidence="1" id="KW-0560">Oxidoreductase</keyword>
<organism evidence="3 4">
    <name type="scientific">Virgisporangium aliadipatigenens</name>
    <dbReference type="NCBI Taxonomy" id="741659"/>
    <lineage>
        <taxon>Bacteria</taxon>
        <taxon>Bacillati</taxon>
        <taxon>Actinomycetota</taxon>
        <taxon>Actinomycetes</taxon>
        <taxon>Micromonosporales</taxon>
        <taxon>Micromonosporaceae</taxon>
        <taxon>Virgisporangium</taxon>
    </lineage>
</organism>
<evidence type="ECO:0000259" key="2">
    <source>
        <dbReference type="Pfam" id="PF00296"/>
    </source>
</evidence>
<evidence type="ECO:0000313" key="4">
    <source>
        <dbReference type="Proteomes" id="UP000619260"/>
    </source>
</evidence>
<dbReference type="CDD" id="cd01097">
    <property type="entry name" value="Tetrahydromethanopterin_reductase"/>
    <property type="match status" value="1"/>
</dbReference>
<dbReference type="RefSeq" id="WP_203901043.1">
    <property type="nucleotide sequence ID" value="NZ_BOPF01000015.1"/>
</dbReference>
<dbReference type="PANTHER" id="PTHR43244">
    <property type="match status" value="1"/>
</dbReference>
<dbReference type="Proteomes" id="UP000619260">
    <property type="component" value="Unassembled WGS sequence"/>
</dbReference>
<gene>
    <name evidence="3" type="ORF">Val02_44290</name>
</gene>
<dbReference type="InterPro" id="IPR019945">
    <property type="entry name" value="F420_G6P_DH-rel"/>
</dbReference>
<dbReference type="AlphaFoldDB" id="A0A8J3YPP8"/>
<dbReference type="Pfam" id="PF00296">
    <property type="entry name" value="Bac_luciferase"/>
    <property type="match status" value="1"/>
</dbReference>
<dbReference type="InterPro" id="IPR036661">
    <property type="entry name" value="Luciferase-like_sf"/>
</dbReference>
<feature type="domain" description="Luciferase-like" evidence="2">
    <location>
        <begin position="8"/>
        <end position="289"/>
    </location>
</feature>
<comment type="caution">
    <text evidence="3">The sequence shown here is derived from an EMBL/GenBank/DDBJ whole genome shotgun (WGS) entry which is preliminary data.</text>
</comment>
<keyword evidence="4" id="KW-1185">Reference proteome</keyword>
<protein>
    <submittedName>
        <fullName evidence="3">LLM class F420-dependent oxidoreductase</fullName>
    </submittedName>
</protein>
<name>A0A8J3YPP8_9ACTN</name>
<dbReference type="Gene3D" id="3.20.20.30">
    <property type="entry name" value="Luciferase-like domain"/>
    <property type="match status" value="1"/>
</dbReference>
<sequence length="319" mass="34548">MAEFGYTLLGEQAGPRQLIEDAVRAEGAGFDFAVVSDHFHPWLESQGHAPFAWSVLGAAAYATSRLKLMSFVTCPVRRYHPAVVAQAAATVASIAPGRFTLGIGAGENLNEHIAGPWPYVTERHDMLVEALEIIRPLLDGATVHFHGTYFQVPEAKLYDLPEGGVPIAVAASGPASIEIAAEFGDAVVAVEPDAALTERFGAPGRERPRYGQVALCWGPDEQDCRKTALEQWRWSALGWPVMSELPNPAAFEAASQFVREEDVAEKVPCGPDLDRHVAAVKQFLDAGFSHVAVVQVGGERQGEFVEWAQRELLPALRSL</sequence>
<dbReference type="NCBIfam" id="TIGR03557">
    <property type="entry name" value="F420_G6P_family"/>
    <property type="match status" value="1"/>
</dbReference>
<dbReference type="InterPro" id="IPR050564">
    <property type="entry name" value="F420-G6PD/mer"/>
</dbReference>
<dbReference type="InterPro" id="IPR011251">
    <property type="entry name" value="Luciferase-like_dom"/>
</dbReference>
<dbReference type="PANTHER" id="PTHR43244:SF1">
    <property type="entry name" value="5,10-METHYLENETETRAHYDROMETHANOPTERIN REDUCTASE"/>
    <property type="match status" value="1"/>
</dbReference>